<reference evidence="1 2" key="1">
    <citation type="submission" date="2018-02" db="EMBL/GenBank/DDBJ databases">
        <title>Characterization of Xanthomonas diversity in transplant houses and field plants.</title>
        <authorList>
            <person name="Abrahamian P."/>
            <person name="Timilsina S."/>
            <person name="Minsavage G.V."/>
            <person name="Goss E.M."/>
            <person name="Jones J.B."/>
            <person name="Vallad G.E."/>
        </authorList>
    </citation>
    <scope>NUCLEOTIDE SEQUENCE [LARGE SCALE GENOMIC DNA]</scope>
    <source>
        <strain evidence="1 2">GEV2132</strain>
    </source>
</reference>
<comment type="caution">
    <text evidence="1">The sequence shown here is derived from an EMBL/GenBank/DDBJ whole genome shotgun (WGS) entry which is preliminary data.</text>
</comment>
<dbReference type="EMBL" id="PUUL01000032">
    <property type="protein sequence ID" value="RXD55361.1"/>
    <property type="molecule type" value="Genomic_DNA"/>
</dbReference>
<gene>
    <name evidence="1" type="ORF">DB769_06180</name>
</gene>
<dbReference type="AlphaFoldDB" id="A0AAQ0YR72"/>
<sequence length="70" mass="8022">MERPRCKRGLGRRAGVGVRIRGKAIRVVQPREASPVPSSDPFWGSLSRWEKETLQRRLAQVALSDARPRW</sequence>
<organism evidence="1 2">
    <name type="scientific">Xanthomonas perforans</name>
    <dbReference type="NCBI Taxonomy" id="442694"/>
    <lineage>
        <taxon>Bacteria</taxon>
        <taxon>Pseudomonadati</taxon>
        <taxon>Pseudomonadota</taxon>
        <taxon>Gammaproteobacteria</taxon>
        <taxon>Lysobacterales</taxon>
        <taxon>Lysobacteraceae</taxon>
        <taxon>Xanthomonas</taxon>
    </lineage>
</organism>
<dbReference type="Proteomes" id="UP000289372">
    <property type="component" value="Unassembled WGS sequence"/>
</dbReference>
<name>A0AAQ0YR72_XANPE</name>
<accession>A0AAQ0YR72</accession>
<protein>
    <submittedName>
        <fullName evidence="1">Uncharacterized protein</fullName>
    </submittedName>
</protein>
<evidence type="ECO:0000313" key="2">
    <source>
        <dbReference type="Proteomes" id="UP000289372"/>
    </source>
</evidence>
<proteinExistence type="predicted"/>
<evidence type="ECO:0000313" key="1">
    <source>
        <dbReference type="EMBL" id="RXD55361.1"/>
    </source>
</evidence>